<dbReference type="EMBL" id="CP102382">
    <property type="protein sequence ID" value="UUV21657.1"/>
    <property type="molecule type" value="Genomic_DNA"/>
</dbReference>
<dbReference type="RefSeq" id="WP_257499578.1">
    <property type="nucleotide sequence ID" value="NZ_CP102382.1"/>
</dbReference>
<proteinExistence type="predicted"/>
<dbReference type="Pfam" id="PF14903">
    <property type="entry name" value="WG_beta_rep"/>
    <property type="match status" value="1"/>
</dbReference>
<gene>
    <name evidence="1" type="ORF">NPX36_00995</name>
</gene>
<keyword evidence="2" id="KW-1185">Reference proteome</keyword>
<evidence type="ECO:0000313" key="2">
    <source>
        <dbReference type="Proteomes" id="UP001317001"/>
    </source>
</evidence>
<accession>A0ABY5NTD2</accession>
<evidence type="ECO:0000313" key="1">
    <source>
        <dbReference type="EMBL" id="UUV21657.1"/>
    </source>
</evidence>
<dbReference type="InterPro" id="IPR032774">
    <property type="entry name" value="WG_beta_rep"/>
</dbReference>
<sequence length="368" mass="43129">MKHSIFIVFFNIITSLSFSQKKDIWVSFFNKDSTLVGFKDSKSEIKIEPKFTGFTIASKFDDVLVVSESINDHWQSYYLNKSGKKFGLDSLFIFDNRTDCESEGFIRFSDYMTNNIGMFNKNGEVVIPANYNALTAVRNGLVIALKNAKKDYWHKDDHDGCDHFSWIGGQTILIDTLNNILVDNFTYEKPLNLFSVEKSKRPLSSAIRTSFLGTNGTYYSFVDFEKEFEEWFKKDFLSNISEKKLLLNSFNKIVWSSKRDWESCEKNQFINDNFLLLKEMFSEILTDDCNYDISQAELNSFIFEGADFDEYFDNCRDAKWWIYPTMNVYIINKKDKGSIERGYEFLRTNQGYKLISIRFSDTDLKRIK</sequence>
<dbReference type="Proteomes" id="UP001317001">
    <property type="component" value="Chromosome"/>
</dbReference>
<organism evidence="1 2">
    <name type="scientific">Paenimyroides aestuarii</name>
    <dbReference type="NCBI Taxonomy" id="2968490"/>
    <lineage>
        <taxon>Bacteria</taxon>
        <taxon>Pseudomonadati</taxon>
        <taxon>Bacteroidota</taxon>
        <taxon>Flavobacteriia</taxon>
        <taxon>Flavobacteriales</taxon>
        <taxon>Flavobacteriaceae</taxon>
        <taxon>Paenimyroides</taxon>
    </lineage>
</organism>
<reference evidence="1 2" key="1">
    <citation type="submission" date="2022-08" db="EMBL/GenBank/DDBJ databases">
        <title>Myroides zhujiangensis sp. nov., a novel bacterium isolated from sediment in the Pearl River Estuary.</title>
        <authorList>
            <person name="Cui L."/>
        </authorList>
    </citation>
    <scope>NUCLEOTIDE SEQUENCE [LARGE SCALE GENOMIC DNA]</scope>
    <source>
        <strain evidence="1 2">SCSIO 72103</strain>
    </source>
</reference>
<name>A0ABY5NTD2_9FLAO</name>
<evidence type="ECO:0008006" key="3">
    <source>
        <dbReference type="Google" id="ProtNLM"/>
    </source>
</evidence>
<protein>
    <recommendedName>
        <fullName evidence="3">WG repeat-containing protein</fullName>
    </recommendedName>
</protein>